<name>A0A2S7XQW7_9GAMM</name>
<keyword evidence="1" id="KW-0472">Membrane</keyword>
<protein>
    <recommendedName>
        <fullName evidence="2">Fibronectin type-III domain-containing protein</fullName>
    </recommendedName>
</protein>
<dbReference type="CDD" id="cd00063">
    <property type="entry name" value="FN3"/>
    <property type="match status" value="1"/>
</dbReference>
<reference evidence="3 4" key="1">
    <citation type="submission" date="2018-01" db="EMBL/GenBank/DDBJ databases">
        <title>The complete genome sequence of Chromatium okenii LaCa, a purple sulfur bacterium with a turbulent life.</title>
        <authorList>
            <person name="Luedin S.M."/>
            <person name="Liechti N."/>
            <person name="Storelli N."/>
            <person name="Danza F."/>
            <person name="Wittwer M."/>
            <person name="Pothier J.F."/>
            <person name="Tonolla M.A."/>
        </authorList>
    </citation>
    <scope>NUCLEOTIDE SEQUENCE [LARGE SCALE GENOMIC DNA]</scope>
    <source>
        <strain evidence="3 4">LaCa</strain>
    </source>
</reference>
<accession>A0A2S7XQW7</accession>
<comment type="caution">
    <text evidence="3">The sequence shown here is derived from an EMBL/GenBank/DDBJ whole genome shotgun (WGS) entry which is preliminary data.</text>
</comment>
<dbReference type="Proteomes" id="UP000239936">
    <property type="component" value="Unassembled WGS sequence"/>
</dbReference>
<evidence type="ECO:0000313" key="3">
    <source>
        <dbReference type="EMBL" id="PQJ96120.1"/>
    </source>
</evidence>
<evidence type="ECO:0000313" key="4">
    <source>
        <dbReference type="Proteomes" id="UP000239936"/>
    </source>
</evidence>
<dbReference type="SMART" id="SM00060">
    <property type="entry name" value="FN3"/>
    <property type="match status" value="1"/>
</dbReference>
<dbReference type="PANTHER" id="PTHR36234:SF5">
    <property type="entry name" value="LYSYL ENDOPEPTIDASE"/>
    <property type="match status" value="1"/>
</dbReference>
<dbReference type="PROSITE" id="PS50853">
    <property type="entry name" value="FN3"/>
    <property type="match status" value="1"/>
</dbReference>
<dbReference type="Pfam" id="PF13365">
    <property type="entry name" value="Trypsin_2"/>
    <property type="match status" value="1"/>
</dbReference>
<dbReference type="PANTHER" id="PTHR36234">
    <property type="entry name" value="LYSYL ENDOPEPTIDASE"/>
    <property type="match status" value="1"/>
</dbReference>
<keyword evidence="1" id="KW-1133">Transmembrane helix</keyword>
<evidence type="ECO:0000256" key="1">
    <source>
        <dbReference type="SAM" id="Phobius"/>
    </source>
</evidence>
<keyword evidence="4" id="KW-1185">Reference proteome</keyword>
<dbReference type="InterPro" id="IPR036116">
    <property type="entry name" value="FN3_sf"/>
</dbReference>
<keyword evidence="1" id="KW-0812">Transmembrane</keyword>
<feature type="domain" description="Fibronectin type-III" evidence="2">
    <location>
        <begin position="542"/>
        <end position="632"/>
    </location>
</feature>
<dbReference type="SUPFAM" id="SSF49265">
    <property type="entry name" value="Fibronectin type III"/>
    <property type="match status" value="1"/>
</dbReference>
<organism evidence="3 4">
    <name type="scientific">Chromatium okenii</name>
    <dbReference type="NCBI Taxonomy" id="61644"/>
    <lineage>
        <taxon>Bacteria</taxon>
        <taxon>Pseudomonadati</taxon>
        <taxon>Pseudomonadota</taxon>
        <taxon>Gammaproteobacteria</taxon>
        <taxon>Chromatiales</taxon>
        <taxon>Chromatiaceae</taxon>
        <taxon>Chromatium</taxon>
    </lineage>
</organism>
<evidence type="ECO:0000259" key="2">
    <source>
        <dbReference type="PROSITE" id="PS50853"/>
    </source>
</evidence>
<proteinExistence type="predicted"/>
<dbReference type="InterPro" id="IPR003961">
    <property type="entry name" value="FN3_dom"/>
</dbReference>
<dbReference type="Gene3D" id="2.60.40.10">
    <property type="entry name" value="Immunoglobulins"/>
    <property type="match status" value="1"/>
</dbReference>
<feature type="transmembrane region" description="Helical" evidence="1">
    <location>
        <begin position="62"/>
        <end position="85"/>
    </location>
</feature>
<dbReference type="Gene3D" id="2.40.10.10">
    <property type="entry name" value="Trypsin-like serine proteases"/>
    <property type="match status" value="2"/>
</dbReference>
<dbReference type="EMBL" id="PPGH01000035">
    <property type="protein sequence ID" value="PQJ96120.1"/>
    <property type="molecule type" value="Genomic_DNA"/>
</dbReference>
<dbReference type="InterPro" id="IPR043504">
    <property type="entry name" value="Peptidase_S1_PA_chymotrypsin"/>
</dbReference>
<sequence>MMTNSQLTILELVFNDTWVTDSLYYQCYNVFPQPSTITDLTVITQDKTMNNNSIFQRILRHIFLCCASISITAVAAPVISVPAALDQRVVHTAQSATTAQRSPFANIVTIRRQLPMITAIPITPIIPPLSQEGIATPTLIGESIDLSKLSGADAIRHFVRFSAPYGGTLLGLRIDSPEAKGIRLGLQIKELPATVQLAFFTAESTNPVAPPSIGSEINQLLDANRVAGDLSAEGQTYWSPVIAGETAVFLIYIPNGIDVDDVQLSIPKLSHLFQDPLSAQSASYCNLDVNCYADWKDEAGGVAKMIYTDHGYSYRCTGSLLNDSDNTTQIPYFLSANHCISTQTAASTLETEWFYQSSSCNGKTRDSRYTRLTGGAQLLYQSDATDTSFMKLNKQPPSGVLYFGWTTAIPAVNDNVIGIHHPDGDLKKISFGKIDAYQDCHASSADYFSCYSASSSTGDYLDIDWSSGTTEAGSSGSALLNNNSQVLGTLWGGNDSCYNTTGTSTYGRFDVAYNAGLKQWLSASDTSNITTPMTPLLTIPSVPTSISASDGTKTDRVQITWNVSTNASSYEIWRSTFNNTVLATKIGTSTTTTYDDVSAVAGTTYYYWVKAVNAAGTSGFSAFNSGYCTISTALSTISALTVNGMMSSGQIVTAGGANWYQFVVKTANYYVLETWSGTLSDNYMELYGPNSQTLILEEDDDDGLGNMAKITRWLTPGTYYVKIRAYSALKTGSYFIMIRRSYW</sequence>
<dbReference type="SUPFAM" id="SSF89260">
    <property type="entry name" value="Collagen-binding domain"/>
    <property type="match status" value="1"/>
</dbReference>
<dbReference type="AlphaFoldDB" id="A0A2S7XQW7"/>
<dbReference type="SUPFAM" id="SSF50494">
    <property type="entry name" value="Trypsin-like serine proteases"/>
    <property type="match status" value="1"/>
</dbReference>
<dbReference type="Gene3D" id="2.60.120.380">
    <property type="match status" value="1"/>
</dbReference>
<dbReference type="InterPro" id="IPR009003">
    <property type="entry name" value="Peptidase_S1_PA"/>
</dbReference>
<gene>
    <name evidence="3" type="ORF">CXB77_09925</name>
</gene>
<dbReference type="InterPro" id="IPR013783">
    <property type="entry name" value="Ig-like_fold"/>
</dbReference>